<evidence type="ECO:0000313" key="2">
    <source>
        <dbReference type="Proteomes" id="UP001279734"/>
    </source>
</evidence>
<reference evidence="1" key="1">
    <citation type="submission" date="2023-05" db="EMBL/GenBank/DDBJ databases">
        <title>Nepenthes gracilis genome sequencing.</title>
        <authorList>
            <person name="Fukushima K."/>
        </authorList>
    </citation>
    <scope>NUCLEOTIDE SEQUENCE</scope>
    <source>
        <strain evidence="1">SING2019-196</strain>
    </source>
</reference>
<accession>A0AAD3SPS0</accession>
<dbReference type="Proteomes" id="UP001279734">
    <property type="component" value="Unassembled WGS sequence"/>
</dbReference>
<dbReference type="EMBL" id="BSYO01000015">
    <property type="protein sequence ID" value="GMH15218.1"/>
    <property type="molecule type" value="Genomic_DNA"/>
</dbReference>
<dbReference type="AlphaFoldDB" id="A0AAD3SPS0"/>
<evidence type="ECO:0000313" key="1">
    <source>
        <dbReference type="EMBL" id="GMH15218.1"/>
    </source>
</evidence>
<comment type="caution">
    <text evidence="1">The sequence shown here is derived from an EMBL/GenBank/DDBJ whole genome shotgun (WGS) entry which is preliminary data.</text>
</comment>
<proteinExistence type="predicted"/>
<keyword evidence="2" id="KW-1185">Reference proteome</keyword>
<gene>
    <name evidence="1" type="ORF">Nepgr_017059</name>
</gene>
<organism evidence="1 2">
    <name type="scientific">Nepenthes gracilis</name>
    <name type="common">Slender pitcher plant</name>
    <dbReference type="NCBI Taxonomy" id="150966"/>
    <lineage>
        <taxon>Eukaryota</taxon>
        <taxon>Viridiplantae</taxon>
        <taxon>Streptophyta</taxon>
        <taxon>Embryophyta</taxon>
        <taxon>Tracheophyta</taxon>
        <taxon>Spermatophyta</taxon>
        <taxon>Magnoliopsida</taxon>
        <taxon>eudicotyledons</taxon>
        <taxon>Gunneridae</taxon>
        <taxon>Pentapetalae</taxon>
        <taxon>Caryophyllales</taxon>
        <taxon>Nepenthaceae</taxon>
        <taxon>Nepenthes</taxon>
    </lineage>
</organism>
<protein>
    <submittedName>
        <fullName evidence="1">Uncharacterized protein</fullName>
    </submittedName>
</protein>
<sequence>MMRRLVLLAVDWGIRSVVDARVWFGVFFSDAEFYLMERVDVELVSLPHVVMATVVSLFVDVAIQIGCVL</sequence>
<name>A0AAD3SPS0_NEPGR</name>